<proteinExistence type="predicted"/>
<sequence>MPSLTTLIRSRNAPHTMLGYCRPPDHKRKLEPKSWRVGITATSFLSFASLTAPSVTQVGFTTPLR</sequence>
<evidence type="ECO:0000313" key="2">
    <source>
        <dbReference type="Proteomes" id="UP000054477"/>
    </source>
</evidence>
<accession>A0A0C9X2B6</accession>
<reference evidence="1 2" key="1">
    <citation type="submission" date="2014-04" db="EMBL/GenBank/DDBJ databases">
        <authorList>
            <consortium name="DOE Joint Genome Institute"/>
            <person name="Kuo A."/>
            <person name="Kohler A."/>
            <person name="Nagy L.G."/>
            <person name="Floudas D."/>
            <person name="Copeland A."/>
            <person name="Barry K.W."/>
            <person name="Cichocki N."/>
            <person name="Veneault-Fourrey C."/>
            <person name="LaButti K."/>
            <person name="Lindquist E.A."/>
            <person name="Lipzen A."/>
            <person name="Lundell T."/>
            <person name="Morin E."/>
            <person name="Murat C."/>
            <person name="Sun H."/>
            <person name="Tunlid A."/>
            <person name="Henrissat B."/>
            <person name="Grigoriev I.V."/>
            <person name="Hibbett D.S."/>
            <person name="Martin F."/>
            <person name="Nordberg H.P."/>
            <person name="Cantor M.N."/>
            <person name="Hua S.X."/>
        </authorList>
    </citation>
    <scope>NUCLEOTIDE SEQUENCE [LARGE SCALE GENOMIC DNA]</scope>
    <source>
        <strain evidence="1 2">LaAM-08-1</strain>
    </source>
</reference>
<dbReference type="HOGENOM" id="CLU_2850043_0_0_1"/>
<dbReference type="AlphaFoldDB" id="A0A0C9X2B6"/>
<protein>
    <submittedName>
        <fullName evidence="1">Uncharacterized protein</fullName>
    </submittedName>
</protein>
<reference evidence="2" key="2">
    <citation type="submission" date="2015-01" db="EMBL/GenBank/DDBJ databases">
        <title>Evolutionary Origins and Diversification of the Mycorrhizal Mutualists.</title>
        <authorList>
            <consortium name="DOE Joint Genome Institute"/>
            <consortium name="Mycorrhizal Genomics Consortium"/>
            <person name="Kohler A."/>
            <person name="Kuo A."/>
            <person name="Nagy L.G."/>
            <person name="Floudas D."/>
            <person name="Copeland A."/>
            <person name="Barry K.W."/>
            <person name="Cichocki N."/>
            <person name="Veneault-Fourrey C."/>
            <person name="LaButti K."/>
            <person name="Lindquist E.A."/>
            <person name="Lipzen A."/>
            <person name="Lundell T."/>
            <person name="Morin E."/>
            <person name="Murat C."/>
            <person name="Riley R."/>
            <person name="Ohm R."/>
            <person name="Sun H."/>
            <person name="Tunlid A."/>
            <person name="Henrissat B."/>
            <person name="Grigoriev I.V."/>
            <person name="Hibbett D.S."/>
            <person name="Martin F."/>
        </authorList>
    </citation>
    <scope>NUCLEOTIDE SEQUENCE [LARGE SCALE GENOMIC DNA]</scope>
    <source>
        <strain evidence="2">LaAM-08-1</strain>
    </source>
</reference>
<evidence type="ECO:0000313" key="1">
    <source>
        <dbReference type="EMBL" id="KIK06275.1"/>
    </source>
</evidence>
<organism evidence="1 2">
    <name type="scientific">Laccaria amethystina LaAM-08-1</name>
    <dbReference type="NCBI Taxonomy" id="1095629"/>
    <lineage>
        <taxon>Eukaryota</taxon>
        <taxon>Fungi</taxon>
        <taxon>Dikarya</taxon>
        <taxon>Basidiomycota</taxon>
        <taxon>Agaricomycotina</taxon>
        <taxon>Agaricomycetes</taxon>
        <taxon>Agaricomycetidae</taxon>
        <taxon>Agaricales</taxon>
        <taxon>Agaricineae</taxon>
        <taxon>Hydnangiaceae</taxon>
        <taxon>Laccaria</taxon>
    </lineage>
</organism>
<keyword evidence="2" id="KW-1185">Reference proteome</keyword>
<dbReference type="Proteomes" id="UP000054477">
    <property type="component" value="Unassembled WGS sequence"/>
</dbReference>
<dbReference type="EMBL" id="KN838554">
    <property type="protein sequence ID" value="KIK06275.1"/>
    <property type="molecule type" value="Genomic_DNA"/>
</dbReference>
<gene>
    <name evidence="1" type="ORF">K443DRAFT_289870</name>
</gene>
<name>A0A0C9X2B6_9AGAR</name>